<dbReference type="GO" id="GO:0008270">
    <property type="term" value="F:zinc ion binding"/>
    <property type="evidence" value="ECO:0007669"/>
    <property type="project" value="UniProtKB-UniRule"/>
</dbReference>
<dbReference type="GO" id="GO:0006950">
    <property type="term" value="P:response to stress"/>
    <property type="evidence" value="ECO:0007669"/>
    <property type="project" value="UniProtKB-ARBA"/>
</dbReference>
<keyword evidence="6 7" id="KW-0862">Zinc</keyword>
<evidence type="ECO:0000256" key="5">
    <source>
        <dbReference type="ARBA" id="ARBA00022723"/>
    </source>
</evidence>
<keyword evidence="5 7" id="KW-0479">Metal-binding</keyword>
<gene>
    <name evidence="7" type="primary">sprT</name>
    <name evidence="10" type="ORF">L2740_15545</name>
</gene>
<evidence type="ECO:0000256" key="3">
    <source>
        <dbReference type="ARBA" id="ARBA00020082"/>
    </source>
</evidence>
<evidence type="ECO:0000256" key="7">
    <source>
        <dbReference type="HAMAP-Rule" id="MF_00746"/>
    </source>
</evidence>
<keyword evidence="10" id="KW-0378">Hydrolase</keyword>
<dbReference type="Pfam" id="PF10263">
    <property type="entry name" value="SprT-like"/>
    <property type="match status" value="1"/>
</dbReference>
<dbReference type="Pfam" id="PF17283">
    <property type="entry name" value="Zn_ribbon_SprT"/>
    <property type="match status" value="1"/>
</dbReference>
<feature type="binding site" evidence="7">
    <location>
        <position position="98"/>
    </location>
    <ligand>
        <name>Zn(2+)</name>
        <dbReference type="ChEBI" id="CHEBI:29105"/>
    </ligand>
</feature>
<organism evidence="10 11">
    <name type="scientific">Shewanella pneumatophori</name>
    <dbReference type="NCBI Taxonomy" id="314092"/>
    <lineage>
        <taxon>Bacteria</taxon>
        <taxon>Pseudomonadati</taxon>
        <taxon>Pseudomonadota</taxon>
        <taxon>Gammaproteobacteria</taxon>
        <taxon>Alteromonadales</taxon>
        <taxon>Shewanellaceae</taxon>
        <taxon>Shewanella</taxon>
    </lineage>
</organism>
<comment type="cofactor">
    <cofactor evidence="7">
        <name>Zn(2+)</name>
        <dbReference type="ChEBI" id="CHEBI:29105"/>
    </cofactor>
    <text evidence="7">Binds 1 zinc ion.</text>
</comment>
<evidence type="ECO:0000256" key="6">
    <source>
        <dbReference type="ARBA" id="ARBA00022833"/>
    </source>
</evidence>
<evidence type="ECO:0000313" key="11">
    <source>
        <dbReference type="Proteomes" id="UP001139293"/>
    </source>
</evidence>
<evidence type="ECO:0000256" key="4">
    <source>
        <dbReference type="ARBA" id="ARBA00022490"/>
    </source>
</evidence>
<evidence type="ECO:0000256" key="1">
    <source>
        <dbReference type="ARBA" id="ARBA00004496"/>
    </source>
</evidence>
<dbReference type="NCBIfam" id="NF003421">
    <property type="entry name" value="PRK04860.1"/>
    <property type="match status" value="1"/>
</dbReference>
<keyword evidence="11" id="KW-1185">Reference proteome</keyword>
<dbReference type="GO" id="GO:0008237">
    <property type="term" value="F:metallopeptidase activity"/>
    <property type="evidence" value="ECO:0007669"/>
    <property type="project" value="UniProtKB-KW"/>
</dbReference>
<evidence type="ECO:0000313" key="10">
    <source>
        <dbReference type="EMBL" id="MCL1139959.1"/>
    </source>
</evidence>
<comment type="subcellular location">
    <subcellularLocation>
        <location evidence="1 7">Cytoplasm</location>
    </subcellularLocation>
</comment>
<sequence length="185" mass="21269">MFKALNRFKSRTNTPITAKNGQPLTFNDPQQQLIAQQVERCYQIAETKLKRSFPRPEINFALRGKSAGTAHLQLNKLRFNATLLKTNHQAFIDEVVPHEICHLLAAQVFGRVKPHGREWQSLMLQVFNLQPRTTHSFDTTAVEGKTFDYFCLCGPIKLSVRRHNKVLRGETQYRCRKCGSTLQSN</sequence>
<keyword evidence="10" id="KW-0645">Protease</keyword>
<feature type="compositionally biased region" description="Basic residues" evidence="8">
    <location>
        <begin position="1"/>
        <end position="10"/>
    </location>
</feature>
<reference evidence="10" key="1">
    <citation type="submission" date="2022-01" db="EMBL/GenBank/DDBJ databases">
        <title>Whole genome-based taxonomy of the Shewanellaceae.</title>
        <authorList>
            <person name="Martin-Rodriguez A.J."/>
        </authorList>
    </citation>
    <scope>NUCLEOTIDE SEQUENCE</scope>
    <source>
        <strain evidence="10">KCTC 23973</strain>
    </source>
</reference>
<dbReference type="Proteomes" id="UP001139293">
    <property type="component" value="Unassembled WGS sequence"/>
</dbReference>
<protein>
    <recommendedName>
        <fullName evidence="3 7">Protein SprT</fullName>
    </recommendedName>
</protein>
<proteinExistence type="inferred from homology"/>
<accession>A0A9X1ZD00</accession>
<feature type="region of interest" description="Disordered" evidence="8">
    <location>
        <begin position="1"/>
        <end position="23"/>
    </location>
</feature>
<dbReference type="SMART" id="SM00731">
    <property type="entry name" value="SprT"/>
    <property type="match status" value="1"/>
</dbReference>
<dbReference type="Gene3D" id="3.30.2010.10">
    <property type="entry name" value="Metalloproteases ('zincins'), catalytic domain"/>
    <property type="match status" value="1"/>
</dbReference>
<dbReference type="InterPro" id="IPR035240">
    <property type="entry name" value="SprT_Zn_ribbon"/>
</dbReference>
<feature type="active site" evidence="7">
    <location>
        <position position="99"/>
    </location>
</feature>
<comment type="caution">
    <text evidence="10">The sequence shown here is derived from an EMBL/GenBank/DDBJ whole genome shotgun (WGS) entry which is preliminary data.</text>
</comment>
<feature type="binding site" evidence="7">
    <location>
        <position position="102"/>
    </location>
    <ligand>
        <name>Zn(2+)</name>
        <dbReference type="ChEBI" id="CHEBI:29105"/>
    </ligand>
</feature>
<name>A0A9X1ZD00_9GAMM</name>
<keyword evidence="4 7" id="KW-0963">Cytoplasm</keyword>
<dbReference type="InterPro" id="IPR006640">
    <property type="entry name" value="SprT-like_domain"/>
</dbReference>
<feature type="domain" description="SprT-like" evidence="9">
    <location>
        <begin position="36"/>
        <end position="185"/>
    </location>
</feature>
<dbReference type="GO" id="GO:0005737">
    <property type="term" value="C:cytoplasm"/>
    <property type="evidence" value="ECO:0007669"/>
    <property type="project" value="UniProtKB-SubCell"/>
</dbReference>
<dbReference type="InterPro" id="IPR023483">
    <property type="entry name" value="Uncharacterised_SprT"/>
</dbReference>
<dbReference type="PANTHER" id="PTHR38773:SF1">
    <property type="entry name" value="PROTEIN SPRT"/>
    <property type="match status" value="1"/>
</dbReference>
<dbReference type="RefSeq" id="WP_248951031.1">
    <property type="nucleotide sequence ID" value="NZ_JAKILB010000010.1"/>
</dbReference>
<dbReference type="EMBL" id="JAKILB010000010">
    <property type="protein sequence ID" value="MCL1139959.1"/>
    <property type="molecule type" value="Genomic_DNA"/>
</dbReference>
<feature type="compositionally biased region" description="Polar residues" evidence="8">
    <location>
        <begin position="11"/>
        <end position="23"/>
    </location>
</feature>
<evidence type="ECO:0000259" key="9">
    <source>
        <dbReference type="SMART" id="SM00731"/>
    </source>
</evidence>
<dbReference type="HAMAP" id="MF_00746">
    <property type="entry name" value="SprT"/>
    <property type="match status" value="1"/>
</dbReference>
<keyword evidence="10" id="KW-0482">Metalloprotease</keyword>
<dbReference type="PANTHER" id="PTHR38773">
    <property type="entry name" value="PROTEIN SPRT"/>
    <property type="match status" value="1"/>
</dbReference>
<evidence type="ECO:0000256" key="2">
    <source>
        <dbReference type="ARBA" id="ARBA00006591"/>
    </source>
</evidence>
<evidence type="ECO:0000256" key="8">
    <source>
        <dbReference type="SAM" id="MobiDB-lite"/>
    </source>
</evidence>
<dbReference type="AlphaFoldDB" id="A0A9X1ZD00"/>
<comment type="similarity">
    <text evidence="2 7">Belongs to the SprT family.</text>
</comment>